<dbReference type="Proteomes" id="UP000436088">
    <property type="component" value="Unassembled WGS sequence"/>
</dbReference>
<dbReference type="GO" id="GO:0004674">
    <property type="term" value="F:protein serine/threonine kinase activity"/>
    <property type="evidence" value="ECO:0007669"/>
    <property type="project" value="UniProtKB-KW"/>
</dbReference>
<dbReference type="InterPro" id="IPR011009">
    <property type="entry name" value="Kinase-like_dom_sf"/>
</dbReference>
<evidence type="ECO:0000256" key="12">
    <source>
        <dbReference type="ARBA" id="ARBA00047899"/>
    </source>
</evidence>
<keyword evidence="7" id="KW-0547">Nucleotide-binding</keyword>
<keyword evidence="3" id="KW-1003">Cell membrane</keyword>
<evidence type="ECO:0000256" key="11">
    <source>
        <dbReference type="ARBA" id="ARBA00023136"/>
    </source>
</evidence>
<comment type="catalytic activity">
    <reaction evidence="12">
        <text>L-threonyl-[protein] + ATP = O-phospho-L-threonyl-[protein] + ADP + H(+)</text>
        <dbReference type="Rhea" id="RHEA:46608"/>
        <dbReference type="Rhea" id="RHEA-COMP:11060"/>
        <dbReference type="Rhea" id="RHEA-COMP:11605"/>
        <dbReference type="ChEBI" id="CHEBI:15378"/>
        <dbReference type="ChEBI" id="CHEBI:30013"/>
        <dbReference type="ChEBI" id="CHEBI:30616"/>
        <dbReference type="ChEBI" id="CHEBI:61977"/>
        <dbReference type="ChEBI" id="CHEBI:456216"/>
        <dbReference type="EC" id="2.7.11.1"/>
    </reaction>
</comment>
<dbReference type="PROSITE" id="PS50011">
    <property type="entry name" value="PROTEIN_KINASE_DOM"/>
    <property type="match status" value="1"/>
</dbReference>
<evidence type="ECO:0000256" key="6">
    <source>
        <dbReference type="ARBA" id="ARBA00022692"/>
    </source>
</evidence>
<dbReference type="GO" id="GO:0005524">
    <property type="term" value="F:ATP binding"/>
    <property type="evidence" value="ECO:0007669"/>
    <property type="project" value="UniProtKB-KW"/>
</dbReference>
<evidence type="ECO:0000256" key="8">
    <source>
        <dbReference type="ARBA" id="ARBA00022777"/>
    </source>
</evidence>
<keyword evidence="16" id="KW-1185">Reference proteome</keyword>
<evidence type="ECO:0000313" key="16">
    <source>
        <dbReference type="Proteomes" id="UP000436088"/>
    </source>
</evidence>
<evidence type="ECO:0000259" key="14">
    <source>
        <dbReference type="PROSITE" id="PS50011"/>
    </source>
</evidence>
<dbReference type="Pfam" id="PF00069">
    <property type="entry name" value="Pkinase"/>
    <property type="match status" value="1"/>
</dbReference>
<keyword evidence="8" id="KW-0418">Kinase</keyword>
<keyword evidence="4" id="KW-0723">Serine/threonine-protein kinase</keyword>
<evidence type="ECO:0000256" key="9">
    <source>
        <dbReference type="ARBA" id="ARBA00022840"/>
    </source>
</evidence>
<comment type="caution">
    <text evidence="15">The sequence shown here is derived from an EMBL/GenBank/DDBJ whole genome shotgun (WGS) entry which is preliminary data.</text>
</comment>
<dbReference type="PANTHER" id="PTHR47982">
    <property type="entry name" value="PROLINE-RICH RECEPTOR-LIKE PROTEIN KINASE PERK4"/>
    <property type="match status" value="1"/>
</dbReference>
<name>A0A6A3B9A6_HIBSY</name>
<evidence type="ECO:0000256" key="1">
    <source>
        <dbReference type="ARBA" id="ARBA00004162"/>
    </source>
</evidence>
<gene>
    <name evidence="15" type="ORF">F3Y22_tig00110223pilonHSYRG00063</name>
</gene>
<dbReference type="PANTHER" id="PTHR47982:SF11">
    <property type="entry name" value="PROTEIN KINASE DOMAIN-CONTAINING PROTEIN"/>
    <property type="match status" value="1"/>
</dbReference>
<sequence length="146" mass="16161">MGFWSTVMPPYCSRMKQVMIGSPGYTDSHFLRTVLASKKNDVYSLGVIILELVTGMEAFCPERGQLLTSIRAPNLRAIGEHGAEIKVEELVDPRLGGEFELEEAKAMVSIAALCIHQSPIVRPSASQIMQLMKEKITSINLLDCHK</sequence>
<keyword evidence="11" id="KW-0472">Membrane</keyword>
<protein>
    <recommendedName>
        <fullName evidence="2">non-specific serine/threonine protein kinase</fullName>
        <ecNumber evidence="2">2.7.11.1</ecNumber>
    </recommendedName>
</protein>
<keyword evidence="9" id="KW-0067">ATP-binding</keyword>
<comment type="catalytic activity">
    <reaction evidence="13">
        <text>L-seryl-[protein] + ATP = O-phospho-L-seryl-[protein] + ADP + H(+)</text>
        <dbReference type="Rhea" id="RHEA:17989"/>
        <dbReference type="Rhea" id="RHEA-COMP:9863"/>
        <dbReference type="Rhea" id="RHEA-COMP:11604"/>
        <dbReference type="ChEBI" id="CHEBI:15378"/>
        <dbReference type="ChEBI" id="CHEBI:29999"/>
        <dbReference type="ChEBI" id="CHEBI:30616"/>
        <dbReference type="ChEBI" id="CHEBI:83421"/>
        <dbReference type="ChEBI" id="CHEBI:456216"/>
        <dbReference type="EC" id="2.7.11.1"/>
    </reaction>
</comment>
<evidence type="ECO:0000256" key="10">
    <source>
        <dbReference type="ARBA" id="ARBA00022989"/>
    </source>
</evidence>
<dbReference type="SUPFAM" id="SSF56112">
    <property type="entry name" value="Protein kinase-like (PK-like)"/>
    <property type="match status" value="1"/>
</dbReference>
<proteinExistence type="predicted"/>
<dbReference type="InterPro" id="IPR000719">
    <property type="entry name" value="Prot_kinase_dom"/>
</dbReference>
<evidence type="ECO:0000256" key="4">
    <source>
        <dbReference type="ARBA" id="ARBA00022527"/>
    </source>
</evidence>
<evidence type="ECO:0000256" key="13">
    <source>
        <dbReference type="ARBA" id="ARBA00048679"/>
    </source>
</evidence>
<dbReference type="AlphaFoldDB" id="A0A6A3B9A6"/>
<keyword evidence="6" id="KW-0812">Transmembrane</keyword>
<comment type="subcellular location">
    <subcellularLocation>
        <location evidence="1">Cell membrane</location>
        <topology evidence="1">Single-pass membrane protein</topology>
    </subcellularLocation>
</comment>
<evidence type="ECO:0000313" key="15">
    <source>
        <dbReference type="EMBL" id="KAE8712811.1"/>
    </source>
</evidence>
<accession>A0A6A3B9A6</accession>
<reference evidence="15" key="1">
    <citation type="submission" date="2019-09" db="EMBL/GenBank/DDBJ databases">
        <title>Draft genome information of white flower Hibiscus syriacus.</title>
        <authorList>
            <person name="Kim Y.-M."/>
        </authorList>
    </citation>
    <scope>NUCLEOTIDE SEQUENCE [LARGE SCALE GENOMIC DNA]</scope>
    <source>
        <strain evidence="15">YM2019G1</strain>
    </source>
</reference>
<keyword evidence="5" id="KW-0808">Transferase</keyword>
<dbReference type="InterPro" id="IPR047117">
    <property type="entry name" value="PERK1-13-like"/>
</dbReference>
<dbReference type="GO" id="GO:0005886">
    <property type="term" value="C:plasma membrane"/>
    <property type="evidence" value="ECO:0007669"/>
    <property type="project" value="UniProtKB-SubCell"/>
</dbReference>
<evidence type="ECO:0000256" key="3">
    <source>
        <dbReference type="ARBA" id="ARBA00022475"/>
    </source>
</evidence>
<feature type="domain" description="Protein kinase" evidence="14">
    <location>
        <begin position="1"/>
        <end position="146"/>
    </location>
</feature>
<evidence type="ECO:0000256" key="5">
    <source>
        <dbReference type="ARBA" id="ARBA00022679"/>
    </source>
</evidence>
<organism evidence="15 16">
    <name type="scientific">Hibiscus syriacus</name>
    <name type="common">Rose of Sharon</name>
    <dbReference type="NCBI Taxonomy" id="106335"/>
    <lineage>
        <taxon>Eukaryota</taxon>
        <taxon>Viridiplantae</taxon>
        <taxon>Streptophyta</taxon>
        <taxon>Embryophyta</taxon>
        <taxon>Tracheophyta</taxon>
        <taxon>Spermatophyta</taxon>
        <taxon>Magnoliopsida</taxon>
        <taxon>eudicotyledons</taxon>
        <taxon>Gunneridae</taxon>
        <taxon>Pentapetalae</taxon>
        <taxon>rosids</taxon>
        <taxon>malvids</taxon>
        <taxon>Malvales</taxon>
        <taxon>Malvaceae</taxon>
        <taxon>Malvoideae</taxon>
        <taxon>Hibiscus</taxon>
    </lineage>
</organism>
<dbReference type="EMBL" id="VEPZ02000885">
    <property type="protein sequence ID" value="KAE8712811.1"/>
    <property type="molecule type" value="Genomic_DNA"/>
</dbReference>
<evidence type="ECO:0000256" key="7">
    <source>
        <dbReference type="ARBA" id="ARBA00022741"/>
    </source>
</evidence>
<dbReference type="EC" id="2.7.11.1" evidence="2"/>
<evidence type="ECO:0000256" key="2">
    <source>
        <dbReference type="ARBA" id="ARBA00012513"/>
    </source>
</evidence>
<dbReference type="Gene3D" id="1.10.510.10">
    <property type="entry name" value="Transferase(Phosphotransferase) domain 1"/>
    <property type="match status" value="1"/>
</dbReference>
<keyword evidence="10" id="KW-1133">Transmembrane helix</keyword>